<evidence type="ECO:0000313" key="3">
    <source>
        <dbReference type="EMBL" id="TGD93431.1"/>
    </source>
</evidence>
<dbReference type="GO" id="GO:0008270">
    <property type="term" value="F:zinc ion binding"/>
    <property type="evidence" value="ECO:0007669"/>
    <property type="project" value="InterPro"/>
</dbReference>
<feature type="region of interest" description="Disordered" evidence="2">
    <location>
        <begin position="207"/>
        <end position="259"/>
    </location>
</feature>
<dbReference type="EMBL" id="SRLB01000050">
    <property type="protein sequence ID" value="TGD93431.1"/>
    <property type="molecule type" value="Genomic_DNA"/>
</dbReference>
<feature type="compositionally biased region" description="Basic and acidic residues" evidence="2">
    <location>
        <begin position="12"/>
        <end position="29"/>
    </location>
</feature>
<comment type="caution">
    <text evidence="3">The sequence shown here is derived from an EMBL/GenBank/DDBJ whole genome shotgun (WGS) entry which is preliminary data.</text>
</comment>
<evidence type="ECO:0000256" key="1">
    <source>
        <dbReference type="ARBA" id="ARBA00007031"/>
    </source>
</evidence>
<evidence type="ECO:0000313" key="4">
    <source>
        <dbReference type="Proteomes" id="UP000297535"/>
    </source>
</evidence>
<keyword evidence="4" id="KW-1185">Reference proteome</keyword>
<dbReference type="Proteomes" id="UP000297535">
    <property type="component" value="Unassembled WGS sequence"/>
</dbReference>
<dbReference type="AlphaFoldDB" id="A0A4Z0NFM3"/>
<dbReference type="GO" id="GO:0003677">
    <property type="term" value="F:DNA binding"/>
    <property type="evidence" value="ECO:0007669"/>
    <property type="project" value="InterPro"/>
</dbReference>
<proteinExistence type="inferred from homology"/>
<feature type="region of interest" description="Disordered" evidence="2">
    <location>
        <begin position="1"/>
        <end position="29"/>
    </location>
</feature>
<comment type="similarity">
    <text evidence="1">Belongs to the ros/MucR family.</text>
</comment>
<feature type="compositionally biased region" description="Low complexity" evidence="2">
    <location>
        <begin position="210"/>
        <end position="242"/>
    </location>
</feature>
<dbReference type="OrthoDB" id="8005028at2"/>
<organism evidence="3 4">
    <name type="scientific">Methylobacterium nonmethylotrophicum</name>
    <dbReference type="NCBI Taxonomy" id="1141884"/>
    <lineage>
        <taxon>Bacteria</taxon>
        <taxon>Pseudomonadati</taxon>
        <taxon>Pseudomonadota</taxon>
        <taxon>Alphaproteobacteria</taxon>
        <taxon>Hyphomicrobiales</taxon>
        <taxon>Methylobacteriaceae</taxon>
        <taxon>Methylobacterium</taxon>
    </lineage>
</organism>
<dbReference type="Pfam" id="PF05443">
    <property type="entry name" value="ROS_MUCR"/>
    <property type="match status" value="1"/>
</dbReference>
<protein>
    <recommendedName>
        <fullName evidence="5">MucR family transcriptional regulator</fullName>
    </recommendedName>
</protein>
<sequence>MAAVQHAGRAAGDQRRVARRPEQDRSDEAIAGRDTQDFLEDRIVSLDGHAFRPICLDDSDRAGLLRSGWNLVSDVNLEQQTELVGLAADIVSSYVANNNLQVTELPGLIASVHASLVALGQPPAPAVEETRATPAQIRKSVTPDHLISFIDGKPYRSLKRHLTSQGLTPADYRQKFGLPHDYPMVAASYAAQRSALAKSLGLGQRRRDAAAAQAAAAASAAAAPAAAKAAEPDTAAPAASEAPAEKPAARRRTRKAAAE</sequence>
<evidence type="ECO:0008006" key="5">
    <source>
        <dbReference type="Google" id="ProtNLM"/>
    </source>
</evidence>
<dbReference type="InterPro" id="IPR008807">
    <property type="entry name" value="ROS_MUCR"/>
</dbReference>
<accession>A0A4Z0NFM3</accession>
<gene>
    <name evidence="3" type="ORF">EU555_33345</name>
</gene>
<evidence type="ECO:0000256" key="2">
    <source>
        <dbReference type="SAM" id="MobiDB-lite"/>
    </source>
</evidence>
<dbReference type="Gene3D" id="1.10.10.1550">
    <property type="entry name" value="ROS/MUCR transcriptional regulator protein"/>
    <property type="match status" value="1"/>
</dbReference>
<feature type="compositionally biased region" description="Basic residues" evidence="2">
    <location>
        <begin position="249"/>
        <end position="259"/>
    </location>
</feature>
<name>A0A4Z0NFM3_9HYPH</name>
<dbReference type="InterPro" id="IPR041920">
    <property type="entry name" value="ROS/MUCR_sf"/>
</dbReference>
<dbReference type="GO" id="GO:0006355">
    <property type="term" value="P:regulation of DNA-templated transcription"/>
    <property type="evidence" value="ECO:0007669"/>
    <property type="project" value="InterPro"/>
</dbReference>
<reference evidence="3 4" key="1">
    <citation type="submission" date="2019-04" db="EMBL/GenBank/DDBJ databases">
        <authorList>
            <person name="Feng G."/>
            <person name="Zhu H."/>
        </authorList>
    </citation>
    <scope>NUCLEOTIDE SEQUENCE [LARGE SCALE GENOMIC DNA]</scope>
    <source>
        <strain evidence="3 4">6HR-1</strain>
    </source>
</reference>